<evidence type="ECO:0000313" key="4">
    <source>
        <dbReference type="EMBL" id="MBO8437608.1"/>
    </source>
</evidence>
<dbReference type="Gene3D" id="3.40.50.1820">
    <property type="entry name" value="alpha/beta hydrolase"/>
    <property type="match status" value="1"/>
</dbReference>
<reference evidence="4" key="1">
    <citation type="submission" date="2020-10" db="EMBL/GenBank/DDBJ databases">
        <authorList>
            <person name="Gilroy R."/>
        </authorList>
    </citation>
    <scope>NUCLEOTIDE SEQUENCE</scope>
    <source>
        <strain evidence="4">G3-4614</strain>
    </source>
</reference>
<evidence type="ECO:0000259" key="3">
    <source>
        <dbReference type="Pfam" id="PF20434"/>
    </source>
</evidence>
<dbReference type="AlphaFoldDB" id="A0A9D9E3B1"/>
<protein>
    <submittedName>
        <fullName evidence="4">Alpha/beta hydrolase</fullName>
    </submittedName>
</protein>
<name>A0A9D9E3B1_9BACT</name>
<evidence type="ECO:0000256" key="2">
    <source>
        <dbReference type="ARBA" id="ARBA00022801"/>
    </source>
</evidence>
<dbReference type="InterPro" id="IPR029058">
    <property type="entry name" value="AB_hydrolase_fold"/>
</dbReference>
<feature type="domain" description="BD-FAE-like" evidence="3">
    <location>
        <begin position="30"/>
        <end position="259"/>
    </location>
</feature>
<dbReference type="InterPro" id="IPR050300">
    <property type="entry name" value="GDXG_lipolytic_enzyme"/>
</dbReference>
<sequence length="303" mass="33705">MVQEKSGKTFCGILHKDIPYATYGDITVSLDIYAPAISESARVPVLLFLHGGSWIRGDKTTIAKGYKNKLLGVFIEAGYAVVSADYRLAGYGATLREQIVDCRNMINWICKNASLYNLDKDNIGIWGSSAGAHIAMYAAYSASETQASGVPVGTEVGKVAYIIDNFAPVNIPSLLKPHLPYIAEMAVKVFARERYMRRRVMLEALTGYDISDKENICRFCKEYSLDNMEIAAKVPTLILHGTGDKVVPYTHSVKMYDKLKMCGVDAEMYLYEGLDHGFLGYTDTDLDDIACRSLMFARKHTRK</sequence>
<reference evidence="4" key="2">
    <citation type="journal article" date="2021" name="PeerJ">
        <title>Extensive microbial diversity within the chicken gut microbiome revealed by metagenomics and culture.</title>
        <authorList>
            <person name="Gilroy R."/>
            <person name="Ravi A."/>
            <person name="Getino M."/>
            <person name="Pursley I."/>
            <person name="Horton D.L."/>
            <person name="Alikhan N.F."/>
            <person name="Baker D."/>
            <person name="Gharbi K."/>
            <person name="Hall N."/>
            <person name="Watson M."/>
            <person name="Adriaenssens E.M."/>
            <person name="Foster-Nyarko E."/>
            <person name="Jarju S."/>
            <person name="Secka A."/>
            <person name="Antonio M."/>
            <person name="Oren A."/>
            <person name="Chaudhuri R.R."/>
            <person name="La Ragione R."/>
            <person name="Hildebrand F."/>
            <person name="Pallen M.J."/>
        </authorList>
    </citation>
    <scope>NUCLEOTIDE SEQUENCE</scope>
    <source>
        <strain evidence="4">G3-4614</strain>
    </source>
</reference>
<evidence type="ECO:0000256" key="1">
    <source>
        <dbReference type="ARBA" id="ARBA00010515"/>
    </source>
</evidence>
<dbReference type="InterPro" id="IPR049492">
    <property type="entry name" value="BD-FAE-like_dom"/>
</dbReference>
<dbReference type="InterPro" id="IPR002168">
    <property type="entry name" value="Lipase_GDXG_HIS_AS"/>
</dbReference>
<dbReference type="PANTHER" id="PTHR48081">
    <property type="entry name" value="AB HYDROLASE SUPERFAMILY PROTEIN C4A8.06C"/>
    <property type="match status" value="1"/>
</dbReference>
<dbReference type="Proteomes" id="UP000823636">
    <property type="component" value="Unassembled WGS sequence"/>
</dbReference>
<comment type="caution">
    <text evidence="4">The sequence shown here is derived from an EMBL/GenBank/DDBJ whole genome shotgun (WGS) entry which is preliminary data.</text>
</comment>
<proteinExistence type="inferred from homology"/>
<accession>A0A9D9E3B1</accession>
<dbReference type="SUPFAM" id="SSF53474">
    <property type="entry name" value="alpha/beta-Hydrolases"/>
    <property type="match status" value="1"/>
</dbReference>
<dbReference type="Pfam" id="PF20434">
    <property type="entry name" value="BD-FAE"/>
    <property type="match status" value="1"/>
</dbReference>
<evidence type="ECO:0000313" key="5">
    <source>
        <dbReference type="Proteomes" id="UP000823636"/>
    </source>
</evidence>
<comment type="similarity">
    <text evidence="1">Belongs to the 'GDXG' lipolytic enzyme family.</text>
</comment>
<gene>
    <name evidence="4" type="ORF">IAC54_01750</name>
</gene>
<dbReference type="PROSITE" id="PS01173">
    <property type="entry name" value="LIPASE_GDXG_HIS"/>
    <property type="match status" value="1"/>
</dbReference>
<organism evidence="4 5">
    <name type="scientific">Candidatus Caccoplasma merdipullorum</name>
    <dbReference type="NCBI Taxonomy" id="2840718"/>
    <lineage>
        <taxon>Bacteria</taxon>
        <taxon>Pseudomonadati</taxon>
        <taxon>Bacteroidota</taxon>
        <taxon>Bacteroidia</taxon>
        <taxon>Bacteroidales</taxon>
        <taxon>Bacteroidaceae</taxon>
        <taxon>Bacteroidaceae incertae sedis</taxon>
        <taxon>Candidatus Caccoplasma</taxon>
    </lineage>
</organism>
<keyword evidence="2 4" id="KW-0378">Hydrolase</keyword>
<dbReference type="EMBL" id="JADIMW010000015">
    <property type="protein sequence ID" value="MBO8437608.1"/>
    <property type="molecule type" value="Genomic_DNA"/>
</dbReference>
<dbReference type="GO" id="GO:0016787">
    <property type="term" value="F:hydrolase activity"/>
    <property type="evidence" value="ECO:0007669"/>
    <property type="project" value="UniProtKB-KW"/>
</dbReference>